<evidence type="ECO:0000256" key="1">
    <source>
        <dbReference type="SAM" id="Phobius"/>
    </source>
</evidence>
<proteinExistence type="predicted"/>
<organism evidence="2 3">
    <name type="scientific">Lentinus brumalis</name>
    <dbReference type="NCBI Taxonomy" id="2498619"/>
    <lineage>
        <taxon>Eukaryota</taxon>
        <taxon>Fungi</taxon>
        <taxon>Dikarya</taxon>
        <taxon>Basidiomycota</taxon>
        <taxon>Agaricomycotina</taxon>
        <taxon>Agaricomycetes</taxon>
        <taxon>Polyporales</taxon>
        <taxon>Polyporaceae</taxon>
        <taxon>Lentinus</taxon>
    </lineage>
</organism>
<reference evidence="2 3" key="1">
    <citation type="journal article" date="2018" name="Biotechnol. Biofuels">
        <title>Integrative visual omics of the white-rot fungus Polyporus brumalis exposes the biotechnological potential of its oxidative enzymes for delignifying raw plant biomass.</title>
        <authorList>
            <person name="Miyauchi S."/>
            <person name="Rancon A."/>
            <person name="Drula E."/>
            <person name="Hage H."/>
            <person name="Chaduli D."/>
            <person name="Favel A."/>
            <person name="Grisel S."/>
            <person name="Henrissat B."/>
            <person name="Herpoel-Gimbert I."/>
            <person name="Ruiz-Duenas F.J."/>
            <person name="Chevret D."/>
            <person name="Hainaut M."/>
            <person name="Lin J."/>
            <person name="Wang M."/>
            <person name="Pangilinan J."/>
            <person name="Lipzen A."/>
            <person name="Lesage-Meessen L."/>
            <person name="Navarro D."/>
            <person name="Riley R."/>
            <person name="Grigoriev I.V."/>
            <person name="Zhou S."/>
            <person name="Raouche S."/>
            <person name="Rosso M.N."/>
        </authorList>
    </citation>
    <scope>NUCLEOTIDE SEQUENCE [LARGE SCALE GENOMIC DNA]</scope>
    <source>
        <strain evidence="2 3">BRFM 1820</strain>
    </source>
</reference>
<keyword evidence="1" id="KW-1133">Transmembrane helix</keyword>
<dbReference type="AlphaFoldDB" id="A0A371DV55"/>
<dbReference type="Proteomes" id="UP000256964">
    <property type="component" value="Unassembled WGS sequence"/>
</dbReference>
<keyword evidence="1" id="KW-0812">Transmembrane</keyword>
<evidence type="ECO:0000313" key="3">
    <source>
        <dbReference type="Proteomes" id="UP000256964"/>
    </source>
</evidence>
<accession>A0A371DV55</accession>
<feature type="transmembrane region" description="Helical" evidence="1">
    <location>
        <begin position="20"/>
        <end position="39"/>
    </location>
</feature>
<sequence>MRCAQRDTQLGTWSIQAGKVVCVMAALACTCACFLHGILHNSHRLHREPADLGGNDTYSVGRTHMLHGRLELLCGEWKQSSALLFGHLIPRRLQRPQLDIYRTATTPHVS</sequence>
<keyword evidence="3" id="KW-1185">Reference proteome</keyword>
<dbReference type="EMBL" id="KZ857380">
    <property type="protein sequence ID" value="RDX56419.1"/>
    <property type="molecule type" value="Genomic_DNA"/>
</dbReference>
<protein>
    <submittedName>
        <fullName evidence="2">Uncharacterized protein</fullName>
    </submittedName>
</protein>
<gene>
    <name evidence="2" type="ORF">OH76DRAFT_386051</name>
</gene>
<name>A0A371DV55_9APHY</name>
<evidence type="ECO:0000313" key="2">
    <source>
        <dbReference type="EMBL" id="RDX56419.1"/>
    </source>
</evidence>
<keyword evidence="1" id="KW-0472">Membrane</keyword>